<reference evidence="1 2" key="1">
    <citation type="journal article" date="2023" name="BMC Biotechnol.">
        <title>Vitis rotundifolia cv Carlos genome sequencing.</title>
        <authorList>
            <person name="Huff M."/>
            <person name="Hulse-Kemp A."/>
            <person name="Scheffler B."/>
            <person name="Youngblood R."/>
            <person name="Simpson S."/>
            <person name="Babiker E."/>
            <person name="Staton M."/>
        </authorList>
    </citation>
    <scope>NUCLEOTIDE SEQUENCE [LARGE SCALE GENOMIC DNA]</scope>
    <source>
        <tissue evidence="1">Leaf</tissue>
    </source>
</reference>
<comment type="caution">
    <text evidence="1">The sequence shown here is derived from an EMBL/GenBank/DDBJ whole genome shotgun (WGS) entry which is preliminary data.</text>
</comment>
<dbReference type="Proteomes" id="UP001168098">
    <property type="component" value="Unassembled WGS sequence"/>
</dbReference>
<dbReference type="Pfam" id="PF14223">
    <property type="entry name" value="Retrotran_gag_2"/>
    <property type="match status" value="1"/>
</dbReference>
<dbReference type="AlphaFoldDB" id="A0AA39ADU6"/>
<accession>A0AA39ADU6</accession>
<keyword evidence="2" id="KW-1185">Reference proteome</keyword>
<proteinExistence type="predicted"/>
<sequence length="112" mass="12898">MVSEMYLFQVPQINTDTCDNWSIKMNDLVGSQDVWEDETTLSPNQRDILKDTRKRDKIALTVIHQAMNGGTFEKISNTTTSKEVYEILQNTHKGVDKVQKICFKLFGENLKV</sequence>
<organism evidence="1 2">
    <name type="scientific">Vitis rotundifolia</name>
    <name type="common">Muscadine grape</name>
    <dbReference type="NCBI Taxonomy" id="103349"/>
    <lineage>
        <taxon>Eukaryota</taxon>
        <taxon>Viridiplantae</taxon>
        <taxon>Streptophyta</taxon>
        <taxon>Embryophyta</taxon>
        <taxon>Tracheophyta</taxon>
        <taxon>Spermatophyta</taxon>
        <taxon>Magnoliopsida</taxon>
        <taxon>eudicotyledons</taxon>
        <taxon>Gunneridae</taxon>
        <taxon>Pentapetalae</taxon>
        <taxon>rosids</taxon>
        <taxon>Vitales</taxon>
        <taxon>Vitaceae</taxon>
        <taxon>Viteae</taxon>
        <taxon>Vitis</taxon>
    </lineage>
</organism>
<evidence type="ECO:0000313" key="1">
    <source>
        <dbReference type="EMBL" id="KAJ9705798.1"/>
    </source>
</evidence>
<gene>
    <name evidence="1" type="ORF">PVL29_003754</name>
</gene>
<dbReference type="EMBL" id="JARBHA010000003">
    <property type="protein sequence ID" value="KAJ9705798.1"/>
    <property type="molecule type" value="Genomic_DNA"/>
</dbReference>
<protein>
    <submittedName>
        <fullName evidence="1">Uncharacterized protein</fullName>
    </submittedName>
</protein>
<evidence type="ECO:0000313" key="2">
    <source>
        <dbReference type="Proteomes" id="UP001168098"/>
    </source>
</evidence>
<name>A0AA39ADU6_VITRO</name>